<dbReference type="EMBL" id="WHNX01000029">
    <property type="protein sequence ID" value="MPW26833.1"/>
    <property type="molecule type" value="Genomic_DNA"/>
</dbReference>
<keyword evidence="3" id="KW-0633">Potassium transport</keyword>
<dbReference type="Pfam" id="PF02080">
    <property type="entry name" value="TrkA_C"/>
    <property type="match status" value="1"/>
</dbReference>
<evidence type="ECO:0000313" key="10">
    <source>
        <dbReference type="Proteomes" id="UP000440004"/>
    </source>
</evidence>
<dbReference type="InterPro" id="IPR050721">
    <property type="entry name" value="Trk_Ktr_HKT_K-transport"/>
</dbReference>
<feature type="domain" description="RCK C-terminal" evidence="8">
    <location>
        <begin position="139"/>
        <end position="221"/>
    </location>
</feature>
<dbReference type="InterPro" id="IPR036291">
    <property type="entry name" value="NAD(P)-bd_dom_sf"/>
</dbReference>
<protein>
    <recommendedName>
        <fullName evidence="1">Trk system potassium uptake protein TrkA</fullName>
    </recommendedName>
</protein>
<evidence type="ECO:0000256" key="4">
    <source>
        <dbReference type="ARBA" id="ARBA00022958"/>
    </source>
</evidence>
<organism evidence="9 10">
    <name type="scientific">Alkalibaculum sporogenes</name>
    <dbReference type="NCBI Taxonomy" id="2655001"/>
    <lineage>
        <taxon>Bacteria</taxon>
        <taxon>Bacillati</taxon>
        <taxon>Bacillota</taxon>
        <taxon>Clostridia</taxon>
        <taxon>Eubacteriales</taxon>
        <taxon>Eubacteriaceae</taxon>
        <taxon>Alkalibaculum</taxon>
    </lineage>
</organism>
<dbReference type="SUPFAM" id="SSF51735">
    <property type="entry name" value="NAD(P)-binding Rossmann-fold domains"/>
    <property type="match status" value="1"/>
</dbReference>
<dbReference type="PANTHER" id="PTHR43833:SF5">
    <property type="entry name" value="TRK SYSTEM POTASSIUM UPTAKE PROTEIN TRKA"/>
    <property type="match status" value="1"/>
</dbReference>
<evidence type="ECO:0000313" key="9">
    <source>
        <dbReference type="EMBL" id="MPW26833.1"/>
    </source>
</evidence>
<dbReference type="PRINTS" id="PR00335">
    <property type="entry name" value="KUPTAKETRKA"/>
</dbReference>
<dbReference type="GO" id="GO:0015079">
    <property type="term" value="F:potassium ion transmembrane transporter activity"/>
    <property type="evidence" value="ECO:0007669"/>
    <property type="project" value="InterPro"/>
</dbReference>
<evidence type="ECO:0000256" key="2">
    <source>
        <dbReference type="ARBA" id="ARBA00022448"/>
    </source>
</evidence>
<keyword evidence="10" id="KW-1185">Reference proteome</keyword>
<dbReference type="InterPro" id="IPR003148">
    <property type="entry name" value="RCK_N"/>
</dbReference>
<dbReference type="Gene3D" id="3.30.70.1450">
    <property type="entry name" value="Regulator of K+ conductance, C-terminal domain"/>
    <property type="match status" value="1"/>
</dbReference>
<dbReference type="Proteomes" id="UP000440004">
    <property type="component" value="Unassembled WGS sequence"/>
</dbReference>
<evidence type="ECO:0000259" key="8">
    <source>
        <dbReference type="PROSITE" id="PS51202"/>
    </source>
</evidence>
<dbReference type="PROSITE" id="PS51201">
    <property type="entry name" value="RCK_N"/>
    <property type="match status" value="1"/>
</dbReference>
<dbReference type="InterPro" id="IPR036721">
    <property type="entry name" value="RCK_C_sf"/>
</dbReference>
<keyword evidence="4" id="KW-0630">Potassium</keyword>
<keyword evidence="2" id="KW-0813">Transport</keyword>
<dbReference type="InterPro" id="IPR006037">
    <property type="entry name" value="RCK_C"/>
</dbReference>
<dbReference type="Pfam" id="PF02254">
    <property type="entry name" value="TrkA_N"/>
    <property type="match status" value="1"/>
</dbReference>
<sequence>MRKHVLLIGSFNKARSLAQSLIKKKYQVTAINNDYQNCLILAEIDSLTVINGDGTKPFVLEDANAQDADIAIALTPNDDDNLVICELCKKKFNIKKTVALVNDPKKTDFFYKMGVDSVICAVNAITNIIEQQTFLEGIATLLPTGEARISIAEVPISATGPVVGKKLWEINLPKEVIIGCILRGEKSMIPRGDTRVLAGDMLVLISSDKQEIAAIKELTGQI</sequence>
<dbReference type="PROSITE" id="PS51202">
    <property type="entry name" value="RCK_C"/>
    <property type="match status" value="1"/>
</dbReference>
<dbReference type="SUPFAM" id="SSF116726">
    <property type="entry name" value="TrkA C-terminal domain-like"/>
    <property type="match status" value="1"/>
</dbReference>
<reference evidence="9 10" key="1">
    <citation type="submission" date="2019-10" db="EMBL/GenBank/DDBJ databases">
        <title>Alkalibaculum tamaniensis sp.nov., a new alkaliphilic acetogen, isolated on methoxylated aromatics from a mud volcano.</title>
        <authorList>
            <person name="Khomyakova M.A."/>
            <person name="Merkel A.Y."/>
            <person name="Bonch-Osmolovskaya E.A."/>
            <person name="Slobodkin A.I."/>
        </authorList>
    </citation>
    <scope>NUCLEOTIDE SEQUENCE [LARGE SCALE GENOMIC DNA]</scope>
    <source>
        <strain evidence="9 10">M08DMB</strain>
    </source>
</reference>
<dbReference type="AlphaFoldDB" id="A0A6A7KCV9"/>
<evidence type="ECO:0000259" key="7">
    <source>
        <dbReference type="PROSITE" id="PS51201"/>
    </source>
</evidence>
<dbReference type="RefSeq" id="WP_152805870.1">
    <property type="nucleotide sequence ID" value="NZ_WHNX01000029.1"/>
</dbReference>
<keyword evidence="5" id="KW-0520">NAD</keyword>
<name>A0A6A7KCV9_9FIRM</name>
<gene>
    <name evidence="9" type="ORF">GC105_13685</name>
</gene>
<dbReference type="InterPro" id="IPR006036">
    <property type="entry name" value="K_uptake_TrkA"/>
</dbReference>
<evidence type="ECO:0000256" key="3">
    <source>
        <dbReference type="ARBA" id="ARBA00022538"/>
    </source>
</evidence>
<evidence type="ECO:0000256" key="5">
    <source>
        <dbReference type="ARBA" id="ARBA00023027"/>
    </source>
</evidence>
<feature type="domain" description="RCK N-terminal" evidence="7">
    <location>
        <begin position="2"/>
        <end position="119"/>
    </location>
</feature>
<evidence type="ECO:0000256" key="1">
    <source>
        <dbReference type="ARBA" id="ARBA00017378"/>
    </source>
</evidence>
<dbReference type="PANTHER" id="PTHR43833">
    <property type="entry name" value="POTASSIUM CHANNEL PROTEIN 2-RELATED-RELATED"/>
    <property type="match status" value="1"/>
</dbReference>
<dbReference type="Gene3D" id="3.40.50.720">
    <property type="entry name" value="NAD(P)-binding Rossmann-like Domain"/>
    <property type="match status" value="1"/>
</dbReference>
<comment type="caution">
    <text evidence="9">The sequence shown here is derived from an EMBL/GenBank/DDBJ whole genome shotgun (WGS) entry which is preliminary data.</text>
</comment>
<evidence type="ECO:0000256" key="6">
    <source>
        <dbReference type="ARBA" id="ARBA00023065"/>
    </source>
</evidence>
<dbReference type="GO" id="GO:0005886">
    <property type="term" value="C:plasma membrane"/>
    <property type="evidence" value="ECO:0007669"/>
    <property type="project" value="InterPro"/>
</dbReference>
<accession>A0A6A7KCV9</accession>
<proteinExistence type="predicted"/>
<keyword evidence="6" id="KW-0406">Ion transport</keyword>